<feature type="compositionally biased region" description="Polar residues" evidence="12">
    <location>
        <begin position="129"/>
        <end position="157"/>
    </location>
</feature>
<proteinExistence type="predicted"/>
<dbReference type="EC" id="3.6.4.13" evidence="2"/>
<dbReference type="GO" id="GO:0005634">
    <property type="term" value="C:nucleus"/>
    <property type="evidence" value="ECO:0007669"/>
    <property type="project" value="UniProtKB-SubCell"/>
</dbReference>
<keyword evidence="17" id="KW-1185">Reference proteome</keyword>
<dbReference type="GO" id="GO:0010467">
    <property type="term" value="P:gene expression"/>
    <property type="evidence" value="ECO:0007669"/>
    <property type="project" value="UniProtKB-ARBA"/>
</dbReference>
<protein>
    <recommendedName>
        <fullName evidence="2">RNA helicase</fullName>
        <ecNumber evidence="2">3.6.4.13</ecNumber>
    </recommendedName>
</protein>
<dbReference type="InterPro" id="IPR050079">
    <property type="entry name" value="DEAD_box_RNA_helicase"/>
</dbReference>
<dbReference type="InterPro" id="IPR001650">
    <property type="entry name" value="Helicase_C-like"/>
</dbReference>
<keyword evidence="6" id="KW-0347">Helicase</keyword>
<reference evidence="16 17" key="1">
    <citation type="submission" date="2015-08" db="EMBL/GenBank/DDBJ databases">
        <title>Emmonsia species relationships and genome sequence.</title>
        <authorList>
            <person name="Cuomo C.A."/>
            <person name="Schwartz I.S."/>
            <person name="Kenyon C."/>
            <person name="De Hoog G.S."/>
            <person name="Govender N.P."/>
            <person name="Botha A."/>
            <person name="Moreno L."/>
            <person name="De Vries M."/>
            <person name="Munoz J.F."/>
            <person name="Stielow J.B."/>
        </authorList>
    </citation>
    <scope>NUCLEOTIDE SEQUENCE [LARGE SCALE GENOMIC DNA]</scope>
    <source>
        <strain evidence="16 17">EI222</strain>
    </source>
</reference>
<evidence type="ECO:0000259" key="13">
    <source>
        <dbReference type="PROSITE" id="PS51192"/>
    </source>
</evidence>
<dbReference type="GO" id="GO:0005829">
    <property type="term" value="C:cytosol"/>
    <property type="evidence" value="ECO:0007669"/>
    <property type="project" value="TreeGrafter"/>
</dbReference>
<evidence type="ECO:0000259" key="14">
    <source>
        <dbReference type="PROSITE" id="PS51194"/>
    </source>
</evidence>
<dbReference type="PROSITE" id="PS51194">
    <property type="entry name" value="HELICASE_CTER"/>
    <property type="match status" value="1"/>
</dbReference>
<dbReference type="AlphaFoldDB" id="A0A1J9RCA1"/>
<dbReference type="Proteomes" id="UP000242791">
    <property type="component" value="Unassembled WGS sequence"/>
</dbReference>
<keyword evidence="5" id="KW-0378">Hydrolase</keyword>
<dbReference type="GO" id="GO:0016787">
    <property type="term" value="F:hydrolase activity"/>
    <property type="evidence" value="ECO:0007669"/>
    <property type="project" value="UniProtKB-KW"/>
</dbReference>
<evidence type="ECO:0000256" key="4">
    <source>
        <dbReference type="ARBA" id="ARBA00022741"/>
    </source>
</evidence>
<sequence length="842" mass="91917">MAAPFYSRYIPPRNDLLPKPPEHLLLSPAGSEKRKRKSTPVDNASIPPSTPAKKARKRERNEKPEASVALAQSQKGTFRRGDADSNSYSKAESNISPLAPQERITIQIKDNSPAGQKPKKGSRKDSYEISGSYSTFEGSTDSVSVPRQWGNMIQGTEPSDRKGLKRRKLNREDDASTKTAPAKHTGILSKFEKSRLTAALVATKKNDSHTVESLGSEDITPHGLEPLPQPAPASAHIEAPIYSTLPSWLSQPFAATTLLQRNFASLGLNKNLISILQKRGYTKAFPIQAAVLELLGNGEHQDLCISATTGSGKTLAYALPLVAGIEQLPLPRLRGLVVVPTRELVKQACDACKLCATGTGLRIGTAVGTASLKEEQALLIKHDQLYSPSTNRIGNSHQMIAESWASFNFQEYITEVKSSHSAFPNHVATPSPNIDILICTPGRLVDHIQSTKGFRLEHLEWLVIDEADRLLNESFQEWVEVVIPALERHRMDVAGKSGRILHNLGWQICKPRLQKIILSATMTRDIAKLNSLRLENPKFIVSDTTRINDATPLSSGGGDTAHKDDHTFSLPSTLREMFVPVGDAADKPLYLLTLLLSHLKLDGGHVTNVRRQRSQSITSDSNSITSSSSLSDNSSSDEASAVSPDTGSSDEPLARDDDYKPIMASTPSVLVFTKSSESASRLARLLALMHPPFANRIGTLVKSSKSSALRKTLSAYRNGELSIVIATDRASRGLDLPSLTHVVSYDIPTSLTSYIHRVGRTARAGRSGSAWTLVAHTEGRWFANEIAKCPESTVARTGNVEKITIQIDEGIDLKTKYSDALQLLQAEVEEDRTKYNKPGKQT</sequence>
<keyword evidence="3" id="KW-0690">Ribosome biogenesis</keyword>
<dbReference type="InterPro" id="IPR000629">
    <property type="entry name" value="RNA-helicase_DEAD-box_CS"/>
</dbReference>
<dbReference type="Pfam" id="PF00271">
    <property type="entry name" value="Helicase_C"/>
    <property type="match status" value="1"/>
</dbReference>
<evidence type="ECO:0000256" key="11">
    <source>
        <dbReference type="PROSITE-ProRule" id="PRU00552"/>
    </source>
</evidence>
<dbReference type="InterPro" id="IPR027417">
    <property type="entry name" value="P-loop_NTPase"/>
</dbReference>
<comment type="caution">
    <text evidence="16">The sequence shown here is derived from an EMBL/GenBank/DDBJ whole genome shotgun (WGS) entry which is preliminary data.</text>
</comment>
<dbReference type="SUPFAM" id="SSF52540">
    <property type="entry name" value="P-loop containing nucleoside triphosphate hydrolases"/>
    <property type="match status" value="1"/>
</dbReference>
<keyword evidence="9" id="KW-0539">Nucleus</keyword>
<dbReference type="PROSITE" id="PS51195">
    <property type="entry name" value="Q_MOTIF"/>
    <property type="match status" value="1"/>
</dbReference>
<dbReference type="STRING" id="1658174.A0A1J9RCA1"/>
<dbReference type="InterPro" id="IPR014014">
    <property type="entry name" value="RNA_helicase_DEAD_Q_motif"/>
</dbReference>
<feature type="short sequence motif" description="Q motif" evidence="11">
    <location>
        <begin position="261"/>
        <end position="289"/>
    </location>
</feature>
<dbReference type="PROSITE" id="PS51192">
    <property type="entry name" value="HELICASE_ATP_BIND_1"/>
    <property type="match status" value="1"/>
</dbReference>
<dbReference type="PANTHER" id="PTHR47959">
    <property type="entry name" value="ATP-DEPENDENT RNA HELICASE RHLE-RELATED"/>
    <property type="match status" value="1"/>
</dbReference>
<evidence type="ECO:0000313" key="17">
    <source>
        <dbReference type="Proteomes" id="UP000242791"/>
    </source>
</evidence>
<dbReference type="GO" id="GO:0005524">
    <property type="term" value="F:ATP binding"/>
    <property type="evidence" value="ECO:0007669"/>
    <property type="project" value="UniProtKB-KW"/>
</dbReference>
<dbReference type="SMART" id="SM00490">
    <property type="entry name" value="HELICc"/>
    <property type="match status" value="1"/>
</dbReference>
<dbReference type="Gene3D" id="3.40.50.300">
    <property type="entry name" value="P-loop containing nucleotide triphosphate hydrolases"/>
    <property type="match status" value="2"/>
</dbReference>
<dbReference type="GO" id="GO:0003723">
    <property type="term" value="F:RNA binding"/>
    <property type="evidence" value="ECO:0007669"/>
    <property type="project" value="UniProtKB-KW"/>
</dbReference>
<evidence type="ECO:0000313" key="16">
    <source>
        <dbReference type="EMBL" id="OJD26127.1"/>
    </source>
</evidence>
<dbReference type="Pfam" id="PF00270">
    <property type="entry name" value="DEAD"/>
    <property type="match status" value="2"/>
</dbReference>
<name>A0A1J9RCA1_9EURO</name>
<organism evidence="16 17">
    <name type="scientific">Blastomyces percursus</name>
    <dbReference type="NCBI Taxonomy" id="1658174"/>
    <lineage>
        <taxon>Eukaryota</taxon>
        <taxon>Fungi</taxon>
        <taxon>Dikarya</taxon>
        <taxon>Ascomycota</taxon>
        <taxon>Pezizomycotina</taxon>
        <taxon>Eurotiomycetes</taxon>
        <taxon>Eurotiomycetidae</taxon>
        <taxon>Onygenales</taxon>
        <taxon>Ajellomycetaceae</taxon>
        <taxon>Blastomyces</taxon>
    </lineage>
</organism>
<accession>A0A1J9RCA1</accession>
<feature type="domain" description="Helicase C-terminal" evidence="14">
    <location>
        <begin position="658"/>
        <end position="811"/>
    </location>
</feature>
<feature type="compositionally biased region" description="Low complexity" evidence="12">
    <location>
        <begin position="614"/>
        <end position="643"/>
    </location>
</feature>
<dbReference type="InterPro" id="IPR011545">
    <property type="entry name" value="DEAD/DEAH_box_helicase_dom"/>
</dbReference>
<gene>
    <name evidence="16" type="ORF">ACJ73_02498</name>
</gene>
<comment type="catalytic activity">
    <reaction evidence="10">
        <text>ATP + H2O = ADP + phosphate + H(+)</text>
        <dbReference type="Rhea" id="RHEA:13065"/>
        <dbReference type="ChEBI" id="CHEBI:15377"/>
        <dbReference type="ChEBI" id="CHEBI:15378"/>
        <dbReference type="ChEBI" id="CHEBI:30616"/>
        <dbReference type="ChEBI" id="CHEBI:43474"/>
        <dbReference type="ChEBI" id="CHEBI:456216"/>
        <dbReference type="EC" id="3.6.4.13"/>
    </reaction>
</comment>
<dbReference type="GO" id="GO:0003724">
    <property type="term" value="F:RNA helicase activity"/>
    <property type="evidence" value="ECO:0007669"/>
    <property type="project" value="UniProtKB-EC"/>
</dbReference>
<feature type="region of interest" description="Disordered" evidence="12">
    <location>
        <begin position="1"/>
        <end position="186"/>
    </location>
</feature>
<dbReference type="OrthoDB" id="3370at2759"/>
<evidence type="ECO:0000256" key="10">
    <source>
        <dbReference type="ARBA" id="ARBA00047984"/>
    </source>
</evidence>
<dbReference type="VEuPathDB" id="FungiDB:ACJ73_02498"/>
<keyword evidence="7" id="KW-0067">ATP-binding</keyword>
<evidence type="ECO:0000256" key="3">
    <source>
        <dbReference type="ARBA" id="ARBA00022517"/>
    </source>
</evidence>
<evidence type="ECO:0000256" key="12">
    <source>
        <dbReference type="SAM" id="MobiDB-lite"/>
    </source>
</evidence>
<feature type="compositionally biased region" description="Polar residues" evidence="12">
    <location>
        <begin position="84"/>
        <end position="96"/>
    </location>
</feature>
<dbReference type="GO" id="GO:0042254">
    <property type="term" value="P:ribosome biogenesis"/>
    <property type="evidence" value="ECO:0007669"/>
    <property type="project" value="UniProtKB-KW"/>
</dbReference>
<dbReference type="EMBL" id="LGTZ01000269">
    <property type="protein sequence ID" value="OJD26127.1"/>
    <property type="molecule type" value="Genomic_DNA"/>
</dbReference>
<feature type="domain" description="DEAD-box RNA helicase Q" evidence="15">
    <location>
        <begin position="261"/>
        <end position="289"/>
    </location>
</feature>
<dbReference type="PROSITE" id="PS00039">
    <property type="entry name" value="DEAD_ATP_HELICASE"/>
    <property type="match status" value="1"/>
</dbReference>
<dbReference type="InterPro" id="IPR014001">
    <property type="entry name" value="Helicase_ATP-bd"/>
</dbReference>
<dbReference type="CDD" id="cd18787">
    <property type="entry name" value="SF2_C_DEAD"/>
    <property type="match status" value="1"/>
</dbReference>
<evidence type="ECO:0000256" key="6">
    <source>
        <dbReference type="ARBA" id="ARBA00022806"/>
    </source>
</evidence>
<evidence type="ECO:0000256" key="2">
    <source>
        <dbReference type="ARBA" id="ARBA00012552"/>
    </source>
</evidence>
<comment type="subcellular location">
    <subcellularLocation>
        <location evidence="1">Nucleus</location>
    </subcellularLocation>
</comment>
<dbReference type="CDD" id="cd17956">
    <property type="entry name" value="DEADc_DDX51"/>
    <property type="match status" value="1"/>
</dbReference>
<dbReference type="PANTHER" id="PTHR47959:SF1">
    <property type="entry name" value="ATP-DEPENDENT RNA HELICASE DBPA"/>
    <property type="match status" value="1"/>
</dbReference>
<keyword evidence="4" id="KW-0547">Nucleotide-binding</keyword>
<evidence type="ECO:0000256" key="7">
    <source>
        <dbReference type="ARBA" id="ARBA00022840"/>
    </source>
</evidence>
<evidence type="ECO:0000256" key="9">
    <source>
        <dbReference type="ARBA" id="ARBA00023242"/>
    </source>
</evidence>
<keyword evidence="8" id="KW-0694">RNA-binding</keyword>
<evidence type="ECO:0000256" key="1">
    <source>
        <dbReference type="ARBA" id="ARBA00004123"/>
    </source>
</evidence>
<evidence type="ECO:0000256" key="8">
    <source>
        <dbReference type="ARBA" id="ARBA00022884"/>
    </source>
</evidence>
<dbReference type="SMART" id="SM00487">
    <property type="entry name" value="DEXDc"/>
    <property type="match status" value="1"/>
</dbReference>
<feature type="domain" description="Helicase ATP-binding" evidence="13">
    <location>
        <begin position="294"/>
        <end position="540"/>
    </location>
</feature>
<evidence type="ECO:0000256" key="5">
    <source>
        <dbReference type="ARBA" id="ARBA00022801"/>
    </source>
</evidence>
<feature type="region of interest" description="Disordered" evidence="12">
    <location>
        <begin position="610"/>
        <end position="660"/>
    </location>
</feature>
<evidence type="ECO:0000259" key="15">
    <source>
        <dbReference type="PROSITE" id="PS51195"/>
    </source>
</evidence>